<organism evidence="1 2">
    <name type="scientific">Neofusicoccum parvum</name>
    <dbReference type="NCBI Taxonomy" id="310453"/>
    <lineage>
        <taxon>Eukaryota</taxon>
        <taxon>Fungi</taxon>
        <taxon>Dikarya</taxon>
        <taxon>Ascomycota</taxon>
        <taxon>Pezizomycotina</taxon>
        <taxon>Dothideomycetes</taxon>
        <taxon>Dothideomycetes incertae sedis</taxon>
        <taxon>Botryosphaeriales</taxon>
        <taxon>Botryosphaeriaceae</taxon>
        <taxon>Neofusicoccum</taxon>
    </lineage>
</organism>
<protein>
    <submittedName>
        <fullName evidence="1">Uncharacterized protein</fullName>
    </submittedName>
</protein>
<sequence>MPAKTATPRHSDDMTEKRAPSDEMAEKRPDSDPSSSSTDIEIRSPPDLENQAEAPADDPVQRDIHGVFWLMVTLSIYSSTFLFALDNTIVANIQPAIVDSLNGLDKLAWSGVAFVMASSATVLTWLQIFSQFNIKWLYITAFVIFQAGSAVCGAANSMNMLIGGRVICGVGGVGQYVGVMNFFPRLTSIQERPLYVSGMGLTWGLGTVLGPIIGGAFTDSSAGWRWSFYINLCVGGLFAPVYLFLLPSLSPQPAEKTLAERLRHMDFLGTFLLMGAFVAGVIGLNFGGVMYPWDAPGIIVALVLGGVGFIAFGIQQTYCILTTPETRLFPVELVSWKNPLLTSVFICGCCTGVGVTVPTYIIPLYFQFTASDGSLDSGVRLLPFVCLLVFACVGGGFTISKVGYYTPWYILGGALTLVGSALMYTVDSTTSVSAVYGYTAILGLGAGMYLQLGHSVAQAKVTPAQMPAAVAFTTTAQLNGLTFALVLAQCVFLNEAVKSMLSLSTIKNYRLTVFSTGIGWVLPDAPHSELVDAISGTGSTFVADLDQATQEKVIEAIVTAMDKTYILCIVAGVVTLLLSFTMKWERLFMTASAAA</sequence>
<comment type="caution">
    <text evidence="1">The sequence shown here is derived from an EMBL/GenBank/DDBJ whole genome shotgun (WGS) entry which is preliminary data.</text>
</comment>
<evidence type="ECO:0000313" key="2">
    <source>
        <dbReference type="Proteomes" id="UP001165186"/>
    </source>
</evidence>
<keyword evidence="2" id="KW-1185">Reference proteome</keyword>
<evidence type="ECO:0000313" key="1">
    <source>
        <dbReference type="EMBL" id="GME23004.1"/>
    </source>
</evidence>
<dbReference type="Proteomes" id="UP001165186">
    <property type="component" value="Unassembled WGS sequence"/>
</dbReference>
<reference evidence="1" key="1">
    <citation type="submission" date="2024-09" db="EMBL/GenBank/DDBJ databases">
        <title>Draft Genome Sequences of Neofusicoccum parvum.</title>
        <authorList>
            <person name="Ashida A."/>
            <person name="Camagna M."/>
            <person name="Tanaka A."/>
            <person name="Takemoto D."/>
        </authorList>
    </citation>
    <scope>NUCLEOTIDE SEQUENCE</scope>
    <source>
        <strain evidence="1">PPO83</strain>
    </source>
</reference>
<dbReference type="EMBL" id="BSXG01000005">
    <property type="protein sequence ID" value="GME23004.1"/>
    <property type="molecule type" value="Genomic_DNA"/>
</dbReference>
<gene>
    <name evidence="1" type="primary">g9256</name>
    <name evidence="1" type="ORF">NpPPO83_00009256</name>
</gene>
<name>A0ACB5RR61_9PEZI</name>
<accession>A0ACB5RR61</accession>
<proteinExistence type="predicted"/>